<sequence length="44" mass="4928">MIMKHVQTQISITPVKPKLLGHQAITQQLNLPTQLLDLCLPPLI</sequence>
<accession>A0A4Y1RUX8</accession>
<reference evidence="1" key="1">
    <citation type="journal article" date="2019" name="Science">
        <title>Mutation of a bHLH transcription factor allowed almond domestication.</title>
        <authorList>
            <person name="Sanchez-Perez R."/>
            <person name="Pavan S."/>
            <person name="Mazzeo R."/>
            <person name="Moldovan C."/>
            <person name="Aiese Cigliano R."/>
            <person name="Del Cueto J."/>
            <person name="Ricciardi F."/>
            <person name="Lotti C."/>
            <person name="Ricciardi L."/>
            <person name="Dicenta F."/>
            <person name="Lopez-Marques R.L."/>
            <person name="Lindberg Moller B."/>
        </authorList>
    </citation>
    <scope>NUCLEOTIDE SEQUENCE</scope>
</reference>
<dbReference type="EMBL" id="AP019303">
    <property type="protein sequence ID" value="BBH07563.1"/>
    <property type="molecule type" value="Genomic_DNA"/>
</dbReference>
<name>A0A4Y1RUX8_PRUDU</name>
<organism evidence="1">
    <name type="scientific">Prunus dulcis</name>
    <name type="common">Almond</name>
    <name type="synonym">Amygdalus dulcis</name>
    <dbReference type="NCBI Taxonomy" id="3755"/>
    <lineage>
        <taxon>Eukaryota</taxon>
        <taxon>Viridiplantae</taxon>
        <taxon>Streptophyta</taxon>
        <taxon>Embryophyta</taxon>
        <taxon>Tracheophyta</taxon>
        <taxon>Spermatophyta</taxon>
        <taxon>Magnoliopsida</taxon>
        <taxon>eudicotyledons</taxon>
        <taxon>Gunneridae</taxon>
        <taxon>Pentapetalae</taxon>
        <taxon>rosids</taxon>
        <taxon>fabids</taxon>
        <taxon>Rosales</taxon>
        <taxon>Rosaceae</taxon>
        <taxon>Amygdaloideae</taxon>
        <taxon>Amygdaleae</taxon>
        <taxon>Prunus</taxon>
    </lineage>
</organism>
<gene>
    <name evidence="1" type="ORF">Prudu_019537</name>
</gene>
<dbReference type="AlphaFoldDB" id="A0A4Y1RUX8"/>
<evidence type="ECO:0000313" key="1">
    <source>
        <dbReference type="EMBL" id="BBH07563.1"/>
    </source>
</evidence>
<protein>
    <submittedName>
        <fullName evidence="1">Uncharacterized protein</fullName>
    </submittedName>
</protein>
<proteinExistence type="predicted"/>